<feature type="domain" description="X8" evidence="4">
    <location>
        <begin position="4"/>
        <end position="74"/>
    </location>
</feature>
<evidence type="ECO:0000256" key="1">
    <source>
        <dbReference type="ARBA" id="ARBA00004609"/>
    </source>
</evidence>
<keyword evidence="2" id="KW-0336">GPI-anchor</keyword>
<sequence>MGALYCICQDGAGIQALQKAIDYACGNGADCTSIQQNGPCYLPNTVKDHCNYAVNSYYQMEQLQVLDVFTLQVLAPQITLGVIINTPKP</sequence>
<dbReference type="InterPro" id="IPR012946">
    <property type="entry name" value="X8"/>
</dbReference>
<dbReference type="GO" id="GO:0009506">
    <property type="term" value="C:plasmodesma"/>
    <property type="evidence" value="ECO:0007669"/>
    <property type="project" value="UniProtKB-ARBA"/>
</dbReference>
<organism evidence="5 6">
    <name type="scientific">Lupinus luteus</name>
    <name type="common">European yellow lupine</name>
    <dbReference type="NCBI Taxonomy" id="3873"/>
    <lineage>
        <taxon>Eukaryota</taxon>
        <taxon>Viridiplantae</taxon>
        <taxon>Streptophyta</taxon>
        <taxon>Embryophyta</taxon>
        <taxon>Tracheophyta</taxon>
        <taxon>Spermatophyta</taxon>
        <taxon>Magnoliopsida</taxon>
        <taxon>eudicotyledons</taxon>
        <taxon>Gunneridae</taxon>
        <taxon>Pentapetalae</taxon>
        <taxon>rosids</taxon>
        <taxon>fabids</taxon>
        <taxon>Fabales</taxon>
        <taxon>Fabaceae</taxon>
        <taxon>Papilionoideae</taxon>
        <taxon>50 kb inversion clade</taxon>
        <taxon>genistoids sensu lato</taxon>
        <taxon>core genistoids</taxon>
        <taxon>Genisteae</taxon>
        <taxon>Lupinus</taxon>
    </lineage>
</organism>
<evidence type="ECO:0000259" key="4">
    <source>
        <dbReference type="SMART" id="SM00768"/>
    </source>
</evidence>
<comment type="subcellular location">
    <subcellularLocation>
        <location evidence="1">Cell membrane</location>
        <topology evidence="1">Lipid-anchor</topology>
        <topology evidence="1">GPI-anchor</topology>
    </subcellularLocation>
</comment>
<keyword evidence="2" id="KW-0472">Membrane</keyword>
<dbReference type="Proteomes" id="UP001497480">
    <property type="component" value="Unassembled WGS sequence"/>
</dbReference>
<dbReference type="GO" id="GO:0098552">
    <property type="term" value="C:side of membrane"/>
    <property type="evidence" value="ECO:0007669"/>
    <property type="project" value="UniProtKB-KW"/>
</dbReference>
<evidence type="ECO:0000313" key="5">
    <source>
        <dbReference type="EMBL" id="CAL0331251.1"/>
    </source>
</evidence>
<keyword evidence="6" id="KW-1185">Reference proteome</keyword>
<dbReference type="GO" id="GO:0005886">
    <property type="term" value="C:plasma membrane"/>
    <property type="evidence" value="ECO:0007669"/>
    <property type="project" value="UniProtKB-SubCell"/>
</dbReference>
<keyword evidence="3" id="KW-0732">Signal</keyword>
<keyword evidence="2" id="KW-0449">Lipoprotein</keyword>
<comment type="caution">
    <text evidence="5">The sequence shown here is derived from an EMBL/GenBank/DDBJ whole genome shotgun (WGS) entry which is preliminary data.</text>
</comment>
<protein>
    <recommendedName>
        <fullName evidence="4">X8 domain-containing protein</fullName>
    </recommendedName>
</protein>
<gene>
    <name evidence="5" type="ORF">LLUT_LOCUS32311</name>
</gene>
<reference evidence="5 6" key="1">
    <citation type="submission" date="2024-03" db="EMBL/GenBank/DDBJ databases">
        <authorList>
            <person name="Martinez-Hernandez J."/>
        </authorList>
    </citation>
    <scope>NUCLEOTIDE SEQUENCE [LARGE SCALE GENOMIC DNA]</scope>
</reference>
<proteinExistence type="predicted"/>
<evidence type="ECO:0000256" key="3">
    <source>
        <dbReference type="ARBA" id="ARBA00022729"/>
    </source>
</evidence>
<dbReference type="PANTHER" id="PTHR31044:SF60">
    <property type="entry name" value="PLASMODESMATA CALLOSE-BINDING PROTEIN 4"/>
    <property type="match status" value="1"/>
</dbReference>
<dbReference type="EMBL" id="CAXHTB010000023">
    <property type="protein sequence ID" value="CAL0331251.1"/>
    <property type="molecule type" value="Genomic_DNA"/>
</dbReference>
<evidence type="ECO:0000313" key="6">
    <source>
        <dbReference type="Proteomes" id="UP001497480"/>
    </source>
</evidence>
<keyword evidence="2" id="KW-0325">Glycoprotein</keyword>
<name>A0AAV1YB73_LUPLU</name>
<dbReference type="InterPro" id="IPR044788">
    <property type="entry name" value="X8_dom_prot"/>
</dbReference>
<dbReference type="SMART" id="SM00768">
    <property type="entry name" value="X8"/>
    <property type="match status" value="1"/>
</dbReference>
<dbReference type="AlphaFoldDB" id="A0AAV1YB73"/>
<dbReference type="PANTHER" id="PTHR31044">
    <property type="entry name" value="BETA-1,3 GLUCANASE"/>
    <property type="match status" value="1"/>
</dbReference>
<dbReference type="Pfam" id="PF07983">
    <property type="entry name" value="X8"/>
    <property type="match status" value="1"/>
</dbReference>
<evidence type="ECO:0000256" key="2">
    <source>
        <dbReference type="ARBA" id="ARBA00022622"/>
    </source>
</evidence>
<accession>A0AAV1YB73</accession>